<accession>A0A822G9X3</accession>
<dbReference type="AlphaFoldDB" id="A0A822G9X3"/>
<proteinExistence type="predicted"/>
<gene>
    <name evidence="1" type="ORF">QYT958_LOCUS45682</name>
    <name evidence="2" type="ORF">QYT958_LOCUS48033</name>
</gene>
<feature type="non-terminal residue" evidence="2">
    <location>
        <position position="80"/>
    </location>
</feature>
<reference evidence="2" key="1">
    <citation type="submission" date="2021-02" db="EMBL/GenBank/DDBJ databases">
        <authorList>
            <person name="Nowell W R."/>
        </authorList>
    </citation>
    <scope>NUCLEOTIDE SEQUENCE</scope>
</reference>
<dbReference type="Proteomes" id="UP000663848">
    <property type="component" value="Unassembled WGS sequence"/>
</dbReference>
<sequence>SSTALTMDLNADQPTAPFELIIPRIGVESSTNTILAQVAPAMAGIRAKLDGPKVEKSTSKFVLEQKKRFDEEVELIMPKP</sequence>
<organism evidence="2 3">
    <name type="scientific">Rotaria socialis</name>
    <dbReference type="NCBI Taxonomy" id="392032"/>
    <lineage>
        <taxon>Eukaryota</taxon>
        <taxon>Metazoa</taxon>
        <taxon>Spiralia</taxon>
        <taxon>Gnathifera</taxon>
        <taxon>Rotifera</taxon>
        <taxon>Eurotatoria</taxon>
        <taxon>Bdelloidea</taxon>
        <taxon>Philodinida</taxon>
        <taxon>Philodinidae</taxon>
        <taxon>Rotaria</taxon>
    </lineage>
</organism>
<evidence type="ECO:0000313" key="2">
    <source>
        <dbReference type="EMBL" id="CAF5144466.1"/>
    </source>
</evidence>
<dbReference type="EMBL" id="CAJOBR010093560">
    <property type="protein sequence ID" value="CAF5144466.1"/>
    <property type="molecule type" value="Genomic_DNA"/>
</dbReference>
<evidence type="ECO:0000313" key="1">
    <source>
        <dbReference type="EMBL" id="CAF5114717.1"/>
    </source>
</evidence>
<dbReference type="EMBL" id="CAJOBR010077259">
    <property type="protein sequence ID" value="CAF5114717.1"/>
    <property type="molecule type" value="Genomic_DNA"/>
</dbReference>
<comment type="caution">
    <text evidence="2">The sequence shown here is derived from an EMBL/GenBank/DDBJ whole genome shotgun (WGS) entry which is preliminary data.</text>
</comment>
<feature type="non-terminal residue" evidence="2">
    <location>
        <position position="1"/>
    </location>
</feature>
<protein>
    <submittedName>
        <fullName evidence="2">Uncharacterized protein</fullName>
    </submittedName>
</protein>
<name>A0A822G9X3_9BILA</name>
<evidence type="ECO:0000313" key="3">
    <source>
        <dbReference type="Proteomes" id="UP000663848"/>
    </source>
</evidence>